<evidence type="ECO:0000313" key="10">
    <source>
        <dbReference type="Proteomes" id="UP000036893"/>
    </source>
</evidence>
<feature type="region of interest" description="Disordered" evidence="6">
    <location>
        <begin position="320"/>
        <end position="339"/>
    </location>
</feature>
<evidence type="ECO:0000256" key="7">
    <source>
        <dbReference type="SAM" id="Phobius"/>
    </source>
</evidence>
<organism evidence="9 10">
    <name type="scientific">Aspergillus udagawae</name>
    <dbReference type="NCBI Taxonomy" id="91492"/>
    <lineage>
        <taxon>Eukaryota</taxon>
        <taxon>Fungi</taxon>
        <taxon>Dikarya</taxon>
        <taxon>Ascomycota</taxon>
        <taxon>Pezizomycotina</taxon>
        <taxon>Eurotiomycetes</taxon>
        <taxon>Eurotiomycetidae</taxon>
        <taxon>Eurotiales</taxon>
        <taxon>Aspergillaceae</taxon>
        <taxon>Aspergillus</taxon>
        <taxon>Aspergillus subgen. Fumigati</taxon>
    </lineage>
</organism>
<comment type="caution">
    <text evidence="9">The sequence shown here is derived from an EMBL/GenBank/DDBJ whole genome shotgun (WGS) entry which is preliminary data.</text>
</comment>
<evidence type="ECO:0000313" key="9">
    <source>
        <dbReference type="EMBL" id="GIC92332.1"/>
    </source>
</evidence>
<sequence>MDQPNLTHFEGAAQTGNLAQSRVPSVIACNVILLAIVSLAVAVRLPLHHKLDVHIRSLFYLDVEYGSFFPISPDSNMDPVTRYGYGRHFDLIADQPSTISMFLKLVFVTQLVYIIALNTIKASFPVLYMHIFVPSRVLTSLCMALIVLLIMECVEEIIVVILQCRPIQSAWDPTIPGHCLNMILFYYVSFGIKLATDIAIFVLPIPPLLRLRVRGLQKFVVVLMFALGLLVCVTSIIRVTYIKNLGPDRTWTLVAPLNWSAVEVCVAIFISCLPSLKTLITIHWHTANPVTSSSSNRDSTSDSLSTRICSFFKGRGKEADHEQQQMSPDGTAPDDIPLSSGHVRTIEGVSSNFVGEV</sequence>
<dbReference type="PANTHER" id="PTHR33048:SF123">
    <property type="entry name" value="INTEGRAL MEMBRANE PROTEIN"/>
    <property type="match status" value="1"/>
</dbReference>
<keyword evidence="2 7" id="KW-0812">Transmembrane</keyword>
<evidence type="ECO:0000256" key="4">
    <source>
        <dbReference type="ARBA" id="ARBA00023136"/>
    </source>
</evidence>
<accession>A0A8E0QXV1</accession>
<reference evidence="9" key="1">
    <citation type="journal article" date="2015" name="Genome Announc.">
        <title>Draft Genome Sequence of the Pathogenic Filamentous Fungus Aspergillus udagawae Strain IFM 46973T.</title>
        <authorList>
            <person name="Kusuya Y."/>
            <person name="Takahashi-Nakaguchi A."/>
            <person name="Takahashi H."/>
            <person name="Yaguchi T."/>
        </authorList>
    </citation>
    <scope>NUCLEOTIDE SEQUENCE</scope>
    <source>
        <strain evidence="9">IFM 46973</strain>
    </source>
</reference>
<comment type="similarity">
    <text evidence="5">Belongs to the SAT4 family.</text>
</comment>
<dbReference type="RefSeq" id="XP_043149598.1">
    <property type="nucleotide sequence ID" value="XM_043293663.1"/>
</dbReference>
<dbReference type="AlphaFoldDB" id="A0A8E0QXV1"/>
<evidence type="ECO:0000256" key="2">
    <source>
        <dbReference type="ARBA" id="ARBA00022692"/>
    </source>
</evidence>
<feature type="transmembrane region" description="Helical" evidence="7">
    <location>
        <begin position="25"/>
        <end position="47"/>
    </location>
</feature>
<keyword evidence="4 7" id="KW-0472">Membrane</keyword>
<feature type="transmembrane region" description="Helical" evidence="7">
    <location>
        <begin position="183"/>
        <end position="207"/>
    </location>
</feature>
<feature type="transmembrane region" description="Helical" evidence="7">
    <location>
        <begin position="137"/>
        <end position="162"/>
    </location>
</feature>
<proteinExistence type="inferred from homology"/>
<evidence type="ECO:0000256" key="1">
    <source>
        <dbReference type="ARBA" id="ARBA00004141"/>
    </source>
</evidence>
<feature type="domain" description="Rhodopsin" evidence="8">
    <location>
        <begin position="80"/>
        <end position="280"/>
    </location>
</feature>
<comment type="subcellular location">
    <subcellularLocation>
        <location evidence="1">Membrane</location>
        <topology evidence="1">Multi-pass membrane protein</topology>
    </subcellularLocation>
</comment>
<feature type="transmembrane region" description="Helical" evidence="7">
    <location>
        <begin position="111"/>
        <end position="131"/>
    </location>
</feature>
<evidence type="ECO:0000256" key="3">
    <source>
        <dbReference type="ARBA" id="ARBA00022989"/>
    </source>
</evidence>
<evidence type="ECO:0000259" key="8">
    <source>
        <dbReference type="Pfam" id="PF20684"/>
    </source>
</evidence>
<dbReference type="Proteomes" id="UP000036893">
    <property type="component" value="Unassembled WGS sequence"/>
</dbReference>
<protein>
    <recommendedName>
        <fullName evidence="8">Rhodopsin domain-containing protein</fullName>
    </recommendedName>
</protein>
<dbReference type="GO" id="GO:0016020">
    <property type="term" value="C:membrane"/>
    <property type="evidence" value="ECO:0007669"/>
    <property type="project" value="UniProtKB-SubCell"/>
</dbReference>
<dbReference type="InterPro" id="IPR049326">
    <property type="entry name" value="Rhodopsin_dom_fungi"/>
</dbReference>
<feature type="transmembrane region" description="Helical" evidence="7">
    <location>
        <begin position="219"/>
        <end position="241"/>
    </location>
</feature>
<evidence type="ECO:0000256" key="5">
    <source>
        <dbReference type="ARBA" id="ARBA00038359"/>
    </source>
</evidence>
<reference evidence="9" key="2">
    <citation type="submission" date="2021-01" db="EMBL/GenBank/DDBJ databases">
        <title>Pan-genome distribution and transcriptional activeness of fungal secondary metabolism genes in Aspergillus section Fumigati.</title>
        <authorList>
            <person name="Takahashi H."/>
            <person name="Umemura M."/>
            <person name="Ninomiya A."/>
            <person name="Kusuya Y."/>
            <person name="Urayama S."/>
            <person name="Shimizu M."/>
            <person name="Watanabe A."/>
            <person name="Kamei K."/>
            <person name="Yaguchi T."/>
            <person name="Hagiwara D."/>
        </authorList>
    </citation>
    <scope>NUCLEOTIDE SEQUENCE</scope>
    <source>
        <strain evidence="9">IFM 46973</strain>
    </source>
</reference>
<keyword evidence="3 7" id="KW-1133">Transmembrane helix</keyword>
<dbReference type="EMBL" id="BBXM02000007">
    <property type="protein sequence ID" value="GIC92332.1"/>
    <property type="molecule type" value="Genomic_DNA"/>
</dbReference>
<dbReference type="InterPro" id="IPR052337">
    <property type="entry name" value="SAT4-like"/>
</dbReference>
<gene>
    <name evidence="9" type="ORF">Aud_008798</name>
</gene>
<dbReference type="GeneID" id="66996275"/>
<dbReference type="Pfam" id="PF20684">
    <property type="entry name" value="Fung_rhodopsin"/>
    <property type="match status" value="1"/>
</dbReference>
<name>A0A8E0QXV1_9EURO</name>
<dbReference type="PANTHER" id="PTHR33048">
    <property type="entry name" value="PTH11-LIKE INTEGRAL MEMBRANE PROTEIN (AFU_ORTHOLOGUE AFUA_5G11245)"/>
    <property type="match status" value="1"/>
</dbReference>
<evidence type="ECO:0000256" key="6">
    <source>
        <dbReference type="SAM" id="MobiDB-lite"/>
    </source>
</evidence>